<organism evidence="4 5">
    <name type="scientific">Nocardioides malaquae</name>
    <dbReference type="NCBI Taxonomy" id="2773426"/>
    <lineage>
        <taxon>Bacteria</taxon>
        <taxon>Bacillati</taxon>
        <taxon>Actinomycetota</taxon>
        <taxon>Actinomycetes</taxon>
        <taxon>Propionibacteriales</taxon>
        <taxon>Nocardioidaceae</taxon>
        <taxon>Nocardioides</taxon>
    </lineage>
</organism>
<dbReference type="Pfam" id="PF13556">
    <property type="entry name" value="HTH_30"/>
    <property type="match status" value="1"/>
</dbReference>
<dbReference type="InterPro" id="IPR051448">
    <property type="entry name" value="CdaR-like_regulators"/>
</dbReference>
<accession>A0ABR9RUR4</accession>
<feature type="domain" description="PucR C-terminal helix-turn-helix" evidence="2">
    <location>
        <begin position="310"/>
        <end position="367"/>
    </location>
</feature>
<evidence type="ECO:0000259" key="3">
    <source>
        <dbReference type="Pfam" id="PF17853"/>
    </source>
</evidence>
<evidence type="ECO:0000259" key="2">
    <source>
        <dbReference type="Pfam" id="PF13556"/>
    </source>
</evidence>
<dbReference type="InterPro" id="IPR041522">
    <property type="entry name" value="CdaR_GGDEF"/>
</dbReference>
<keyword evidence="5" id="KW-1185">Reference proteome</keyword>
<sequence>MSTAATARMDREMPWFSELSAEDRSWVGLIVHAGIRTFVDWLRSSPGATGDDDLDGHALATTVFGAAPRELAGVITLRQTVDLIRLSIDVVESAIDDLVAVEDAPLVHRAVLRYGREVAFATAEVYARAAESRGAWDARLEALVVDAVLRADSDESLLSRAGALGWKAASGVAVVVGSAPAGRKETDVFEGVRRAAHAAGVDSLCATQGDLLVVVLGGVQEPEVAADWLVEHFAPGPVVVGPVTSGLPTAHVSAAEALLAHRVCAAWPGAPVPVRSADLLAERALAGDARARDQLVTTVHEPLTSPRSTLAETLQAWFDAGHSTEAAARALFVHPNTVRYRLRQVAETTGLTPTTPHDAFTLQVALAVGRMVAES</sequence>
<evidence type="ECO:0000313" key="4">
    <source>
        <dbReference type="EMBL" id="MBE7325276.1"/>
    </source>
</evidence>
<dbReference type="PANTHER" id="PTHR33744:SF7">
    <property type="entry name" value="PUCR FAMILY TRANSCRIPTIONAL REGULATOR"/>
    <property type="match status" value="1"/>
</dbReference>
<dbReference type="Pfam" id="PF17853">
    <property type="entry name" value="GGDEF_2"/>
    <property type="match status" value="1"/>
</dbReference>
<evidence type="ECO:0000313" key="5">
    <source>
        <dbReference type="Proteomes" id="UP000756387"/>
    </source>
</evidence>
<dbReference type="InterPro" id="IPR025736">
    <property type="entry name" value="PucR_C-HTH_dom"/>
</dbReference>
<evidence type="ECO:0000256" key="1">
    <source>
        <dbReference type="ARBA" id="ARBA00006754"/>
    </source>
</evidence>
<comment type="caution">
    <text evidence="4">The sequence shown here is derived from an EMBL/GenBank/DDBJ whole genome shotgun (WGS) entry which is preliminary data.</text>
</comment>
<name>A0ABR9RUR4_9ACTN</name>
<dbReference type="EMBL" id="JADCSA010000010">
    <property type="protein sequence ID" value="MBE7325276.1"/>
    <property type="molecule type" value="Genomic_DNA"/>
</dbReference>
<dbReference type="Gene3D" id="1.10.10.2840">
    <property type="entry name" value="PucR C-terminal helix-turn-helix domain"/>
    <property type="match status" value="1"/>
</dbReference>
<reference evidence="4 5" key="1">
    <citation type="submission" date="2020-10" db="EMBL/GenBank/DDBJ databases">
        <title>Nocardioides sp. isolated from sludge.</title>
        <authorList>
            <person name="Zhang X."/>
        </authorList>
    </citation>
    <scope>NUCLEOTIDE SEQUENCE [LARGE SCALE GENOMIC DNA]</scope>
    <source>
        <strain evidence="4 5">Y6</strain>
    </source>
</reference>
<gene>
    <name evidence="4" type="ORF">IEQ44_11485</name>
</gene>
<protein>
    <submittedName>
        <fullName evidence="4">Helix-turn-helix domain-containing protein</fullName>
    </submittedName>
</protein>
<comment type="similarity">
    <text evidence="1">Belongs to the CdaR family.</text>
</comment>
<dbReference type="InterPro" id="IPR042070">
    <property type="entry name" value="PucR_C-HTH_sf"/>
</dbReference>
<feature type="domain" description="CdaR GGDEF-like" evidence="3">
    <location>
        <begin position="152"/>
        <end position="263"/>
    </location>
</feature>
<dbReference type="Proteomes" id="UP000756387">
    <property type="component" value="Unassembled WGS sequence"/>
</dbReference>
<proteinExistence type="inferred from homology"/>
<dbReference type="PANTHER" id="PTHR33744">
    <property type="entry name" value="CARBOHYDRATE DIACID REGULATOR"/>
    <property type="match status" value="1"/>
</dbReference>